<reference evidence="3" key="2">
    <citation type="journal article" date="2010" name="PLoS Genet.">
        <title>Structure, function, and evolution of the Thiomonas spp. genome.</title>
        <authorList>
            <person name="Arsene-Ploetze F."/>
            <person name="Koechler S."/>
            <person name="Marchal M."/>
            <person name="Coppee J.Y."/>
            <person name="Chandler M."/>
            <person name="Bonnefoy V."/>
            <person name="Brochier-Armanet C."/>
            <person name="Barakat M."/>
            <person name="Barbe V."/>
            <person name="Battaglia-Brunet F."/>
            <person name="Bruneel O."/>
            <person name="Bryan C.G."/>
            <person name="Cleiss-Arnold J."/>
            <person name="Cruveiller S."/>
            <person name="Erhardt M."/>
            <person name="Heinrich-Salmeron A."/>
            <person name="Hommais F."/>
            <person name="Joulian C."/>
            <person name="Krin E."/>
            <person name="Lieutaud A."/>
            <person name="Lievremont D."/>
            <person name="Michel C."/>
            <person name="Muller D."/>
            <person name="Ortet P."/>
            <person name="Proux C."/>
            <person name="Siguier P."/>
            <person name="Roche D."/>
            <person name="Rouy Z."/>
            <person name="Salvignol G."/>
            <person name="Slyemi D."/>
            <person name="Talla E."/>
            <person name="Weiss S."/>
            <person name="Weissenbach J."/>
            <person name="Medigue C."/>
            <person name="Bertin P.N."/>
        </authorList>
    </citation>
    <scope>NUCLEOTIDE SEQUENCE [LARGE SCALE GENOMIC DNA]</scope>
    <source>
        <strain evidence="3">DSM 22701 / CIP 110005 / 3As</strain>
    </source>
</reference>
<protein>
    <submittedName>
        <fullName evidence="1">Uncharacterized protein</fullName>
    </submittedName>
</protein>
<name>D6CSA1_THIA3</name>
<evidence type="ECO:0000313" key="2">
    <source>
        <dbReference type="EMBL" id="CQR26945.1"/>
    </source>
</evidence>
<evidence type="ECO:0000313" key="3">
    <source>
        <dbReference type="Proteomes" id="UP000002372"/>
    </source>
</evidence>
<reference evidence="1" key="3">
    <citation type="submission" date="2010-07" db="EMBL/GenBank/DDBJ databases">
        <authorList>
            <person name="Genoscope - CEA"/>
        </authorList>
    </citation>
    <scope>NUCLEOTIDE SEQUENCE</scope>
    <source>
        <strain evidence="1">3As</strain>
    </source>
</reference>
<reference evidence="2 4" key="4">
    <citation type="submission" date="2015-03" db="EMBL/GenBank/DDBJ databases">
        <authorList>
            <person name="Regsiter A."/>
            <person name="william w."/>
        </authorList>
    </citation>
    <scope>NUCLEOTIDE SEQUENCE [LARGE SCALE GENOMIC DNA]</scope>
    <source>
        <strain evidence="2 4">CB1</strain>
    </source>
</reference>
<dbReference type="EMBL" id="CTRI01000002">
    <property type="protein sequence ID" value="CQR26945.1"/>
    <property type="molecule type" value="Genomic_DNA"/>
</dbReference>
<dbReference type="KEGG" id="thi:THI_0926"/>
<dbReference type="Proteomes" id="UP000002372">
    <property type="component" value="Chromosome"/>
</dbReference>
<dbReference type="RefSeq" id="WP_013104984.1">
    <property type="nucleotide sequence ID" value="NC_014145.1"/>
</dbReference>
<dbReference type="AlphaFoldDB" id="D6CSA1"/>
<sequence length="480" mass="51316">MKQKINIPDSSSVSDQFAGIFVDGINATRFRDANGQLAAQDASFLKSIAEMAKVRDFIGAPEHILGRDNTKHGEIAEQVEVAVRRARDVLGGMEPTATFDGVGRTAPMDYRVGGIDVQSKFINGSNNTLSHVIDHMDRYTNFGRDGSIYQIQKEQIDQINSVLNGNTGDLSAKTVQAIRDKVQHIEQLSGKSFDEVVRPSVSDYSEVQVGKINQTIDRHESDLRGQNETLKNQIQARHQPSVAEGFKAAGSAAAVGAAVGFTAKAWVKYREGKNIFKGDFTAEDWEEVGGAALKGGVGGAIAGGAIYVLTNSAELSAPFAGAFVSAAKGVASLVSDYHAGKISMGTLIDNGLFVCSDAALVGICTAAGQTLIPIPVIGAVIGSFAGKLLSLFLGSRVQAAQKRLNVELQQFRKAVGTKYQSLLEEMDAKFQQLGDLTNVAFDVRLNENLLANSVALARAYGVPDERLLHCEGELDKFMCG</sequence>
<reference key="1">
    <citation type="submission" date="2009-07" db="EMBL/GenBank/DDBJ databases">
        <authorList>
            <person name="Genoscope - CEA"/>
        </authorList>
    </citation>
    <scope>NUCLEOTIDE SEQUENCE</scope>
    <source>
        <strain>3As</strain>
    </source>
</reference>
<dbReference type="Proteomes" id="UP000078599">
    <property type="component" value="Unassembled WGS sequence"/>
</dbReference>
<dbReference type="EMBL" id="FP475956">
    <property type="protein sequence ID" value="CAZ87629.1"/>
    <property type="molecule type" value="Genomic_DNA"/>
</dbReference>
<evidence type="ECO:0000313" key="4">
    <source>
        <dbReference type="Proteomes" id="UP000078599"/>
    </source>
</evidence>
<proteinExistence type="predicted"/>
<gene>
    <name evidence="1" type="ordered locus">THI_0926</name>
    <name evidence="2" type="ORF">THICB1_100373</name>
</gene>
<organism evidence="1 3">
    <name type="scientific">Thiomonas arsenitoxydans (strain DSM 22701 / CIP 110005 / 3As)</name>
    <dbReference type="NCBI Taxonomy" id="426114"/>
    <lineage>
        <taxon>Bacteria</taxon>
        <taxon>Pseudomonadati</taxon>
        <taxon>Pseudomonadota</taxon>
        <taxon>Betaproteobacteria</taxon>
        <taxon>Burkholderiales</taxon>
        <taxon>Thiomonas</taxon>
    </lineage>
</organism>
<keyword evidence="4" id="KW-1185">Reference proteome</keyword>
<dbReference type="OrthoDB" id="9125539at2"/>
<evidence type="ECO:0000313" key="1">
    <source>
        <dbReference type="EMBL" id="CAZ87629.1"/>
    </source>
</evidence>
<dbReference type="eggNOG" id="ENOG502Z8SB">
    <property type="taxonomic scope" value="Bacteria"/>
</dbReference>
<dbReference type="HOGENOM" id="CLU_042766_0_0_4"/>
<accession>D6CSA1</accession>